<keyword evidence="2" id="KW-0808">Transferase</keyword>
<dbReference type="SUPFAM" id="SSF53098">
    <property type="entry name" value="Ribonuclease H-like"/>
    <property type="match status" value="1"/>
</dbReference>
<accession>A0A6L2KJY2</accession>
<dbReference type="Pfam" id="PF00665">
    <property type="entry name" value="rve"/>
    <property type="match status" value="1"/>
</dbReference>
<comment type="caution">
    <text evidence="2">The sequence shown here is derived from an EMBL/GenBank/DDBJ whole genome shotgun (WGS) entry which is preliminary data.</text>
</comment>
<dbReference type="EMBL" id="BKCJ010002532">
    <property type="protein sequence ID" value="GEU49209.1"/>
    <property type="molecule type" value="Genomic_DNA"/>
</dbReference>
<dbReference type="InterPro" id="IPR050951">
    <property type="entry name" value="Retrovirus_Pol_polyprotein"/>
</dbReference>
<evidence type="ECO:0000313" key="2">
    <source>
        <dbReference type="EMBL" id="GEU49209.1"/>
    </source>
</evidence>
<proteinExistence type="predicted"/>
<dbReference type="PROSITE" id="PS50994">
    <property type="entry name" value="INTEGRASE"/>
    <property type="match status" value="1"/>
</dbReference>
<keyword evidence="2" id="KW-0548">Nucleotidyltransferase</keyword>
<dbReference type="GO" id="GO:0003964">
    <property type="term" value="F:RNA-directed DNA polymerase activity"/>
    <property type="evidence" value="ECO:0007669"/>
    <property type="project" value="UniProtKB-KW"/>
</dbReference>
<dbReference type="InterPro" id="IPR036397">
    <property type="entry name" value="RNaseH_sf"/>
</dbReference>
<protein>
    <submittedName>
        <fullName evidence="2">Reverse transcriptase domain-containing protein</fullName>
    </submittedName>
</protein>
<dbReference type="PANTHER" id="PTHR37984">
    <property type="entry name" value="PROTEIN CBG26694"/>
    <property type="match status" value="1"/>
</dbReference>
<organism evidence="2">
    <name type="scientific">Tanacetum cinerariifolium</name>
    <name type="common">Dalmatian daisy</name>
    <name type="synonym">Chrysanthemum cinerariifolium</name>
    <dbReference type="NCBI Taxonomy" id="118510"/>
    <lineage>
        <taxon>Eukaryota</taxon>
        <taxon>Viridiplantae</taxon>
        <taxon>Streptophyta</taxon>
        <taxon>Embryophyta</taxon>
        <taxon>Tracheophyta</taxon>
        <taxon>Spermatophyta</taxon>
        <taxon>Magnoliopsida</taxon>
        <taxon>eudicotyledons</taxon>
        <taxon>Gunneridae</taxon>
        <taxon>Pentapetalae</taxon>
        <taxon>asterids</taxon>
        <taxon>campanulids</taxon>
        <taxon>Asterales</taxon>
        <taxon>Asteraceae</taxon>
        <taxon>Asteroideae</taxon>
        <taxon>Anthemideae</taxon>
        <taxon>Anthemidinae</taxon>
        <taxon>Tanacetum</taxon>
    </lineage>
</organism>
<sequence length="256" mass="29789">MHAGSRSVVSKIMKLGYYWPSMHIDVKAQIQRCKAYQIHSSVLRKPKQKMTLITSAWPIFQWGIDIVGPLLMAPGGARFLVVAIDYFTKWVEAKPLVSITGKHIEKLVWEHIVCRFGVPQIIVSDNGKQFAKRLFPVFAKDLVYSNPLLRLTCGSEAVVPIEISVETKRIKEFEARQNDKRRREDLDILEERREIASIREAHYKQRLEMYYNKRVRPSTFKPVRKSFGDRAYKLETLSGSPVDRTWNGSNLRKFYM</sequence>
<dbReference type="PANTHER" id="PTHR37984:SF5">
    <property type="entry name" value="PROTEIN NYNRIN-LIKE"/>
    <property type="match status" value="1"/>
</dbReference>
<dbReference type="GO" id="GO:0015074">
    <property type="term" value="P:DNA integration"/>
    <property type="evidence" value="ECO:0007669"/>
    <property type="project" value="InterPro"/>
</dbReference>
<dbReference type="AlphaFoldDB" id="A0A6L2KJY2"/>
<dbReference type="InterPro" id="IPR001584">
    <property type="entry name" value="Integrase_cat-core"/>
</dbReference>
<reference evidence="2" key="1">
    <citation type="journal article" date="2019" name="Sci. Rep.">
        <title>Draft genome of Tanacetum cinerariifolium, the natural source of mosquito coil.</title>
        <authorList>
            <person name="Yamashiro T."/>
            <person name="Shiraishi A."/>
            <person name="Satake H."/>
            <person name="Nakayama K."/>
        </authorList>
    </citation>
    <scope>NUCLEOTIDE SEQUENCE</scope>
</reference>
<feature type="domain" description="Integrase catalytic" evidence="1">
    <location>
        <begin position="54"/>
        <end position="142"/>
    </location>
</feature>
<dbReference type="Gene3D" id="1.10.340.70">
    <property type="match status" value="1"/>
</dbReference>
<gene>
    <name evidence="2" type="ORF">Tci_021187</name>
</gene>
<evidence type="ECO:0000259" key="1">
    <source>
        <dbReference type="PROSITE" id="PS50994"/>
    </source>
</evidence>
<name>A0A6L2KJY2_TANCI</name>
<keyword evidence="2" id="KW-0695">RNA-directed DNA polymerase</keyword>
<dbReference type="InterPro" id="IPR012337">
    <property type="entry name" value="RNaseH-like_sf"/>
</dbReference>
<dbReference type="GO" id="GO:0003676">
    <property type="term" value="F:nucleic acid binding"/>
    <property type="evidence" value="ECO:0007669"/>
    <property type="project" value="InterPro"/>
</dbReference>
<dbReference type="Gene3D" id="3.30.420.10">
    <property type="entry name" value="Ribonuclease H-like superfamily/Ribonuclease H"/>
    <property type="match status" value="1"/>
</dbReference>